<dbReference type="FunFam" id="1.10.287.130:FF:000008">
    <property type="entry name" value="Two-component sensor histidine kinase"/>
    <property type="match status" value="1"/>
</dbReference>
<dbReference type="Pfam" id="PF00512">
    <property type="entry name" value="HisKA"/>
    <property type="match status" value="1"/>
</dbReference>
<dbReference type="InterPro" id="IPR003661">
    <property type="entry name" value="HisK_dim/P_dom"/>
</dbReference>
<keyword evidence="6" id="KW-0808">Transferase</keyword>
<dbReference type="InterPro" id="IPR036890">
    <property type="entry name" value="HATPase_C_sf"/>
</dbReference>
<dbReference type="GO" id="GO:0000155">
    <property type="term" value="F:phosphorelay sensor kinase activity"/>
    <property type="evidence" value="ECO:0007669"/>
    <property type="project" value="InterPro"/>
</dbReference>
<dbReference type="InterPro" id="IPR035965">
    <property type="entry name" value="PAS-like_dom_sf"/>
</dbReference>
<keyword evidence="12" id="KW-1133">Transmembrane helix</keyword>
<evidence type="ECO:0000256" key="3">
    <source>
        <dbReference type="ARBA" id="ARBA00012438"/>
    </source>
</evidence>
<reference evidence="14 15" key="1">
    <citation type="submission" date="2020-06" db="EMBL/GenBank/DDBJ databases">
        <title>Oricola thermophila sp. nov. isolated from a tidal sediments.</title>
        <authorList>
            <person name="Kwon K.K."/>
            <person name="Yang S.-H."/>
            <person name="Park M.-J."/>
        </authorList>
    </citation>
    <scope>NUCLEOTIDE SEQUENCE [LARGE SCALE GENOMIC DNA]</scope>
    <source>
        <strain evidence="14 15">MEBiC13590</strain>
    </source>
</reference>
<evidence type="ECO:0000259" key="13">
    <source>
        <dbReference type="PROSITE" id="PS50109"/>
    </source>
</evidence>
<feature type="domain" description="Histidine kinase" evidence="13">
    <location>
        <begin position="215"/>
        <end position="440"/>
    </location>
</feature>
<name>A0A6N1VEU9_9HYPH</name>
<dbReference type="KEGG" id="orm:HTY61_13355"/>
<comment type="subcellular location">
    <subcellularLocation>
        <location evidence="2">Cell membrane</location>
    </subcellularLocation>
</comment>
<dbReference type="GO" id="GO:0005886">
    <property type="term" value="C:plasma membrane"/>
    <property type="evidence" value="ECO:0007669"/>
    <property type="project" value="UniProtKB-SubCell"/>
</dbReference>
<organism evidence="14 15">
    <name type="scientific">Oricola thermophila</name>
    <dbReference type="NCBI Taxonomy" id="2742145"/>
    <lineage>
        <taxon>Bacteria</taxon>
        <taxon>Pseudomonadati</taxon>
        <taxon>Pseudomonadota</taxon>
        <taxon>Alphaproteobacteria</taxon>
        <taxon>Hyphomicrobiales</taxon>
        <taxon>Ahrensiaceae</taxon>
        <taxon>Oricola</taxon>
    </lineage>
</organism>
<dbReference type="GO" id="GO:0005524">
    <property type="term" value="F:ATP binding"/>
    <property type="evidence" value="ECO:0007669"/>
    <property type="project" value="UniProtKB-KW"/>
</dbReference>
<dbReference type="Gene3D" id="3.30.565.10">
    <property type="entry name" value="Histidine kinase-like ATPase, C-terminal domain"/>
    <property type="match status" value="1"/>
</dbReference>
<keyword evidence="9" id="KW-0067">ATP-binding</keyword>
<keyword evidence="10" id="KW-0902">Two-component regulatory system</keyword>
<evidence type="ECO:0000313" key="14">
    <source>
        <dbReference type="EMBL" id="QKV19374.1"/>
    </source>
</evidence>
<dbReference type="RefSeq" id="WP_175277266.1">
    <property type="nucleotide sequence ID" value="NZ_CP054836.1"/>
</dbReference>
<keyword evidence="12" id="KW-0812">Transmembrane</keyword>
<dbReference type="FunFam" id="3.30.565.10:FF:000006">
    <property type="entry name" value="Sensor histidine kinase WalK"/>
    <property type="match status" value="1"/>
</dbReference>
<keyword evidence="5" id="KW-0597">Phosphoprotein</keyword>
<keyword evidence="15" id="KW-1185">Reference proteome</keyword>
<evidence type="ECO:0000256" key="10">
    <source>
        <dbReference type="ARBA" id="ARBA00023012"/>
    </source>
</evidence>
<comment type="catalytic activity">
    <reaction evidence="1">
        <text>ATP + protein L-histidine = ADP + protein N-phospho-L-histidine.</text>
        <dbReference type="EC" id="2.7.13.3"/>
    </reaction>
</comment>
<dbReference type="SUPFAM" id="SSF55874">
    <property type="entry name" value="ATPase domain of HSP90 chaperone/DNA topoisomerase II/histidine kinase"/>
    <property type="match status" value="1"/>
</dbReference>
<accession>A0A6N1VEU9</accession>
<dbReference type="Gene3D" id="3.30.450.20">
    <property type="entry name" value="PAS domain"/>
    <property type="match status" value="1"/>
</dbReference>
<dbReference type="InterPro" id="IPR050351">
    <property type="entry name" value="BphY/WalK/GraS-like"/>
</dbReference>
<dbReference type="InterPro" id="IPR004358">
    <property type="entry name" value="Sig_transdc_His_kin-like_C"/>
</dbReference>
<dbReference type="Gene3D" id="1.10.287.130">
    <property type="match status" value="1"/>
</dbReference>
<evidence type="ECO:0000256" key="12">
    <source>
        <dbReference type="SAM" id="Phobius"/>
    </source>
</evidence>
<sequence length="452" mass="48851">MPERREDSGADAEKPDAGRESILRGVRRRLFSNRFPLTAATVLFAALAAAGAIGFSAMLGCIAVMLAVCAFAPVRSARERRAEQQGRTAETRDQARSAAVMNSLPDPLVSFDAQGTVHAVNTACRRFFNDTVGPGSSVLLRFRTPELLAVVNEALSGGEPGPVEVVERYPIERWYEAVVVRLPEEAAGDAPFLLHFRDLSEARRIDRMRTDFIANASHELRTPLASLSGFIETLAGPARDDPAARDRFLAIMQEQTDRMSRLIDDLLSLSRLETAFGRTDFGPVDVAEVLHHVCGALGPAAADAEVSISQDFAAIDKPGCRVWGSRDELIQVFTNLMENAIRYGAVGGRIDVVGECAPVSGVDSVCVAVRDYGPGIPEEHIPRLTERFYRVDVESSRAKKGTGLGLAIVKHIVTRHSGRLSVTSRIGEGASFTVTIPVWDGKSGGLVSEISE</sequence>
<dbReference type="InterPro" id="IPR005467">
    <property type="entry name" value="His_kinase_dom"/>
</dbReference>
<evidence type="ECO:0000256" key="2">
    <source>
        <dbReference type="ARBA" id="ARBA00004236"/>
    </source>
</evidence>
<evidence type="ECO:0000256" key="1">
    <source>
        <dbReference type="ARBA" id="ARBA00000085"/>
    </source>
</evidence>
<dbReference type="InterPro" id="IPR036097">
    <property type="entry name" value="HisK_dim/P_sf"/>
</dbReference>
<keyword evidence="7" id="KW-0547">Nucleotide-binding</keyword>
<dbReference type="GO" id="GO:0030295">
    <property type="term" value="F:protein kinase activator activity"/>
    <property type="evidence" value="ECO:0007669"/>
    <property type="project" value="TreeGrafter"/>
</dbReference>
<evidence type="ECO:0000256" key="7">
    <source>
        <dbReference type="ARBA" id="ARBA00022741"/>
    </source>
</evidence>
<dbReference type="GO" id="GO:0000156">
    <property type="term" value="F:phosphorelay response regulator activity"/>
    <property type="evidence" value="ECO:0007669"/>
    <property type="project" value="TreeGrafter"/>
</dbReference>
<dbReference type="Proteomes" id="UP000509367">
    <property type="component" value="Chromosome"/>
</dbReference>
<dbReference type="CDD" id="cd00075">
    <property type="entry name" value="HATPase"/>
    <property type="match status" value="1"/>
</dbReference>
<keyword evidence="8 14" id="KW-0418">Kinase</keyword>
<evidence type="ECO:0000256" key="11">
    <source>
        <dbReference type="ARBA" id="ARBA00023136"/>
    </source>
</evidence>
<dbReference type="PROSITE" id="PS50109">
    <property type="entry name" value="HIS_KIN"/>
    <property type="match status" value="1"/>
</dbReference>
<keyword evidence="11 12" id="KW-0472">Membrane</keyword>
<evidence type="ECO:0000256" key="9">
    <source>
        <dbReference type="ARBA" id="ARBA00022840"/>
    </source>
</evidence>
<dbReference type="InterPro" id="IPR003594">
    <property type="entry name" value="HATPase_dom"/>
</dbReference>
<dbReference type="SUPFAM" id="SSF47384">
    <property type="entry name" value="Homodimeric domain of signal transducing histidine kinase"/>
    <property type="match status" value="1"/>
</dbReference>
<dbReference type="EC" id="2.7.13.3" evidence="3"/>
<dbReference type="SUPFAM" id="SSF55785">
    <property type="entry name" value="PYP-like sensor domain (PAS domain)"/>
    <property type="match status" value="1"/>
</dbReference>
<gene>
    <name evidence="14" type="ORF">HTY61_13355</name>
</gene>
<dbReference type="PANTHER" id="PTHR42878:SF7">
    <property type="entry name" value="SENSOR HISTIDINE KINASE GLRK"/>
    <property type="match status" value="1"/>
</dbReference>
<dbReference type="EMBL" id="CP054836">
    <property type="protein sequence ID" value="QKV19374.1"/>
    <property type="molecule type" value="Genomic_DNA"/>
</dbReference>
<evidence type="ECO:0000313" key="15">
    <source>
        <dbReference type="Proteomes" id="UP000509367"/>
    </source>
</evidence>
<dbReference type="PRINTS" id="PR00344">
    <property type="entry name" value="BCTRLSENSOR"/>
</dbReference>
<evidence type="ECO:0000256" key="5">
    <source>
        <dbReference type="ARBA" id="ARBA00022553"/>
    </source>
</evidence>
<dbReference type="GO" id="GO:0007234">
    <property type="term" value="P:osmosensory signaling via phosphorelay pathway"/>
    <property type="evidence" value="ECO:0007669"/>
    <property type="project" value="TreeGrafter"/>
</dbReference>
<proteinExistence type="predicted"/>
<dbReference type="Pfam" id="PF02518">
    <property type="entry name" value="HATPase_c"/>
    <property type="match status" value="1"/>
</dbReference>
<feature type="transmembrane region" description="Helical" evidence="12">
    <location>
        <begin position="39"/>
        <end position="72"/>
    </location>
</feature>
<dbReference type="SMART" id="SM00388">
    <property type="entry name" value="HisKA"/>
    <property type="match status" value="1"/>
</dbReference>
<evidence type="ECO:0000256" key="8">
    <source>
        <dbReference type="ARBA" id="ARBA00022777"/>
    </source>
</evidence>
<evidence type="ECO:0000256" key="4">
    <source>
        <dbReference type="ARBA" id="ARBA00022475"/>
    </source>
</evidence>
<dbReference type="CDD" id="cd00082">
    <property type="entry name" value="HisKA"/>
    <property type="match status" value="1"/>
</dbReference>
<evidence type="ECO:0000256" key="6">
    <source>
        <dbReference type="ARBA" id="ARBA00022679"/>
    </source>
</evidence>
<protein>
    <recommendedName>
        <fullName evidence="3">histidine kinase</fullName>
        <ecNumber evidence="3">2.7.13.3</ecNumber>
    </recommendedName>
</protein>
<keyword evidence="4" id="KW-1003">Cell membrane</keyword>
<dbReference type="SMART" id="SM00387">
    <property type="entry name" value="HATPase_c"/>
    <property type="match status" value="1"/>
</dbReference>
<dbReference type="AlphaFoldDB" id="A0A6N1VEU9"/>
<dbReference type="PANTHER" id="PTHR42878">
    <property type="entry name" value="TWO-COMPONENT HISTIDINE KINASE"/>
    <property type="match status" value="1"/>
</dbReference>